<comment type="caution">
    <text evidence="2">The sequence shown here is derived from an EMBL/GenBank/DDBJ whole genome shotgun (WGS) entry which is preliminary data.</text>
</comment>
<protein>
    <submittedName>
        <fullName evidence="2">Uncharacterized protein</fullName>
    </submittedName>
</protein>
<proteinExistence type="predicted"/>
<keyword evidence="3" id="KW-1185">Reference proteome</keyword>
<dbReference type="EMBL" id="BQNB010017207">
    <property type="protein sequence ID" value="GJT60521.1"/>
    <property type="molecule type" value="Genomic_DNA"/>
</dbReference>
<feature type="region of interest" description="Disordered" evidence="1">
    <location>
        <begin position="91"/>
        <end position="122"/>
    </location>
</feature>
<accession>A0ABQ5FB78</accession>
<organism evidence="2 3">
    <name type="scientific">Tanacetum coccineum</name>
    <dbReference type="NCBI Taxonomy" id="301880"/>
    <lineage>
        <taxon>Eukaryota</taxon>
        <taxon>Viridiplantae</taxon>
        <taxon>Streptophyta</taxon>
        <taxon>Embryophyta</taxon>
        <taxon>Tracheophyta</taxon>
        <taxon>Spermatophyta</taxon>
        <taxon>Magnoliopsida</taxon>
        <taxon>eudicotyledons</taxon>
        <taxon>Gunneridae</taxon>
        <taxon>Pentapetalae</taxon>
        <taxon>asterids</taxon>
        <taxon>campanulids</taxon>
        <taxon>Asterales</taxon>
        <taxon>Asteraceae</taxon>
        <taxon>Asteroideae</taxon>
        <taxon>Anthemideae</taxon>
        <taxon>Anthemidinae</taxon>
        <taxon>Tanacetum</taxon>
    </lineage>
</organism>
<evidence type="ECO:0000313" key="3">
    <source>
        <dbReference type="Proteomes" id="UP001151760"/>
    </source>
</evidence>
<gene>
    <name evidence="2" type="ORF">Tco_1004054</name>
</gene>
<evidence type="ECO:0000256" key="1">
    <source>
        <dbReference type="SAM" id="MobiDB-lite"/>
    </source>
</evidence>
<sequence length="122" mass="14601">MSTPTQSLVMVPWDRRDTPILCEHLEESKGTAFPTELKRYKDPETGLRIKWTNRKCRIPIELYPCRVKEKLIMRKLEGKWIMKKEMRMISKDGTISEFPGYTSSKEKEEEEDEEEEEEEEEE</sequence>
<reference evidence="2" key="1">
    <citation type="journal article" date="2022" name="Int. J. Mol. Sci.">
        <title>Draft Genome of Tanacetum Coccineum: Genomic Comparison of Closely Related Tanacetum-Family Plants.</title>
        <authorList>
            <person name="Yamashiro T."/>
            <person name="Shiraishi A."/>
            <person name="Nakayama K."/>
            <person name="Satake H."/>
        </authorList>
    </citation>
    <scope>NUCLEOTIDE SEQUENCE</scope>
</reference>
<evidence type="ECO:0000313" key="2">
    <source>
        <dbReference type="EMBL" id="GJT60521.1"/>
    </source>
</evidence>
<feature type="compositionally biased region" description="Acidic residues" evidence="1">
    <location>
        <begin position="108"/>
        <end position="122"/>
    </location>
</feature>
<reference evidence="2" key="2">
    <citation type="submission" date="2022-01" db="EMBL/GenBank/DDBJ databases">
        <authorList>
            <person name="Yamashiro T."/>
            <person name="Shiraishi A."/>
            <person name="Satake H."/>
            <person name="Nakayama K."/>
        </authorList>
    </citation>
    <scope>NUCLEOTIDE SEQUENCE</scope>
</reference>
<name>A0ABQ5FB78_9ASTR</name>
<dbReference type="Proteomes" id="UP001151760">
    <property type="component" value="Unassembled WGS sequence"/>
</dbReference>